<dbReference type="RefSeq" id="WP_345497361.1">
    <property type="nucleotide sequence ID" value="NZ_BAABJM010000004.1"/>
</dbReference>
<dbReference type="InterPro" id="IPR005000">
    <property type="entry name" value="Aldolase/citrate-lyase_domain"/>
</dbReference>
<organism evidence="5 6">
    <name type="scientific">Nocardia callitridis</name>
    <dbReference type="NCBI Taxonomy" id="648753"/>
    <lineage>
        <taxon>Bacteria</taxon>
        <taxon>Bacillati</taxon>
        <taxon>Actinomycetota</taxon>
        <taxon>Actinomycetes</taxon>
        <taxon>Mycobacteriales</taxon>
        <taxon>Nocardiaceae</taxon>
        <taxon>Nocardia</taxon>
    </lineage>
</organism>
<evidence type="ECO:0000259" key="4">
    <source>
        <dbReference type="Pfam" id="PF03328"/>
    </source>
</evidence>
<sequence>MTPRSWLYVPGHRVDRIGRALESSADAVVIDLEDAVPVGAKELALTNALAALDLASEDRAIWLRLNAIGSPWLDEELGELASAVRKPSGVRLPKAESPRSVSASVDRIDCPVHVMVESATALLDAREIVRCHPRVTGIALGEADLAADLRTESDGLEWARGWIVAVARAEGLASPVQSVWTDVEDIAGLAHSSRAARARGFFGRSVIHPKQIEIVNEAYTPSPSELRTAQRVVERAAAAAAAGESAVLDEDGRFIDPAVVANARIVLERSSVTAEPGVQA</sequence>
<dbReference type="InterPro" id="IPR011206">
    <property type="entry name" value="Citrate_lyase_beta/mcl1/mcl2"/>
</dbReference>
<dbReference type="EMBL" id="BAABJM010000004">
    <property type="protein sequence ID" value="GAA5060908.1"/>
    <property type="molecule type" value="Genomic_DNA"/>
</dbReference>
<gene>
    <name evidence="5" type="ORF">GCM10023318_42900</name>
</gene>
<evidence type="ECO:0000313" key="6">
    <source>
        <dbReference type="Proteomes" id="UP001500603"/>
    </source>
</evidence>
<dbReference type="Gene3D" id="3.20.20.60">
    <property type="entry name" value="Phosphoenolpyruvate-binding domains"/>
    <property type="match status" value="1"/>
</dbReference>
<feature type="domain" description="HpcH/HpaI aldolase/citrate lyase" evidence="4">
    <location>
        <begin position="4"/>
        <end position="209"/>
    </location>
</feature>
<accession>A0ABP9KKQ0</accession>
<comment type="caution">
    <text evidence="5">The sequence shown here is derived from an EMBL/GenBank/DDBJ whole genome shotgun (WGS) entry which is preliminary data.</text>
</comment>
<evidence type="ECO:0000256" key="1">
    <source>
        <dbReference type="ARBA" id="ARBA00001946"/>
    </source>
</evidence>
<proteinExistence type="predicted"/>
<evidence type="ECO:0000256" key="2">
    <source>
        <dbReference type="ARBA" id="ARBA00022723"/>
    </source>
</evidence>
<dbReference type="PANTHER" id="PTHR32308:SF10">
    <property type="entry name" value="CITRATE LYASE SUBUNIT BETA"/>
    <property type="match status" value="1"/>
</dbReference>
<dbReference type="Proteomes" id="UP001500603">
    <property type="component" value="Unassembled WGS sequence"/>
</dbReference>
<evidence type="ECO:0000313" key="5">
    <source>
        <dbReference type="EMBL" id="GAA5060908.1"/>
    </source>
</evidence>
<dbReference type="PIRSF" id="PIRSF015582">
    <property type="entry name" value="Cit_lyase_B"/>
    <property type="match status" value="1"/>
</dbReference>
<dbReference type="PANTHER" id="PTHR32308">
    <property type="entry name" value="LYASE BETA SUBUNIT, PUTATIVE (AFU_ORTHOLOGUE AFUA_4G13030)-RELATED"/>
    <property type="match status" value="1"/>
</dbReference>
<keyword evidence="2" id="KW-0479">Metal-binding</keyword>
<keyword evidence="3" id="KW-0460">Magnesium</keyword>
<name>A0ABP9KKQ0_9NOCA</name>
<dbReference type="InterPro" id="IPR040442">
    <property type="entry name" value="Pyrv_kinase-like_dom_sf"/>
</dbReference>
<keyword evidence="5" id="KW-0456">Lyase</keyword>
<dbReference type="InterPro" id="IPR015813">
    <property type="entry name" value="Pyrv/PenolPyrv_kinase-like_dom"/>
</dbReference>
<dbReference type="SUPFAM" id="SSF51621">
    <property type="entry name" value="Phosphoenolpyruvate/pyruvate domain"/>
    <property type="match status" value="1"/>
</dbReference>
<keyword evidence="6" id="KW-1185">Reference proteome</keyword>
<comment type="cofactor">
    <cofactor evidence="1">
        <name>Mg(2+)</name>
        <dbReference type="ChEBI" id="CHEBI:18420"/>
    </cofactor>
</comment>
<reference evidence="6" key="1">
    <citation type="journal article" date="2019" name="Int. J. Syst. Evol. Microbiol.">
        <title>The Global Catalogue of Microorganisms (GCM) 10K type strain sequencing project: providing services to taxonomists for standard genome sequencing and annotation.</title>
        <authorList>
            <consortium name="The Broad Institute Genomics Platform"/>
            <consortium name="The Broad Institute Genome Sequencing Center for Infectious Disease"/>
            <person name="Wu L."/>
            <person name="Ma J."/>
        </authorList>
    </citation>
    <scope>NUCLEOTIDE SEQUENCE [LARGE SCALE GENOMIC DNA]</scope>
    <source>
        <strain evidence="6">JCM 18298</strain>
    </source>
</reference>
<evidence type="ECO:0000256" key="3">
    <source>
        <dbReference type="ARBA" id="ARBA00022842"/>
    </source>
</evidence>
<dbReference type="GO" id="GO:0016829">
    <property type="term" value="F:lyase activity"/>
    <property type="evidence" value="ECO:0007669"/>
    <property type="project" value="UniProtKB-KW"/>
</dbReference>
<protein>
    <submittedName>
        <fullName evidence="5">CoA ester lyase</fullName>
    </submittedName>
</protein>
<dbReference type="Pfam" id="PF03328">
    <property type="entry name" value="HpcH_HpaI"/>
    <property type="match status" value="1"/>
</dbReference>